<keyword evidence="3" id="KW-0004">4Fe-4S</keyword>
<comment type="similarity">
    <text evidence="1">Belongs to the uracil-DNA glycosylase (UDG) superfamily. Type 4 (UDGa) family.</text>
</comment>
<sequence>MTRYVVRLPGDAGETEWREAARALDRGLVPPAQVDWLDGSAGQDDLLAAPDPGLPAPVSPPRRVPRALMSLVSEVLMHADFGRFALSYRLLWRTRDEAGLAQIASDPDVARAEAMARSVRRDMHKMKAFVRFRETRDGDGAQRFIAWFEPDHHIVAATAPFFSRRFANMDWSILTPRLCAHWQRGELVFSPGVAKTDAPAQDRLEDVWRVYYSSIFNPARLKVKAMTAEMPKKYWRNLPEATLIDGLVRSARGRTGEMIAAPRLQPRCAQGNGPEMPMRPNSPDPDANAPPEPTLAAIARDLQSCRRCPLYRNATQAVPGEGPADARLMLVGEQPGDQEDLAGRPFVGPAGRVLDAALEEAGIDRSAVYATNTVKHFKHELRGKRRLHKRPNASEIDHCRWWLDLELKLVRPRLVVALGASAARGVLGRTVAVNASRGLPIESPDTPPVLVTVHPSYLLRIRDRDDAERERRRFVEDLQRAGAWVAKAA</sequence>
<dbReference type="GO" id="GO:0051539">
    <property type="term" value="F:4 iron, 4 sulfur cluster binding"/>
    <property type="evidence" value="ECO:0007669"/>
    <property type="project" value="UniProtKB-KW"/>
</dbReference>
<feature type="compositionally biased region" description="Pro residues" evidence="10">
    <location>
        <begin position="280"/>
        <end position="292"/>
    </location>
</feature>
<dbReference type="PANTHER" id="PTHR33693">
    <property type="entry name" value="TYPE-5 URACIL-DNA GLYCOSYLASE"/>
    <property type="match status" value="1"/>
</dbReference>
<keyword evidence="13" id="KW-1185">Reference proteome</keyword>
<dbReference type="SUPFAM" id="SSF52141">
    <property type="entry name" value="Uracil-DNA glycosylase-like"/>
    <property type="match status" value="1"/>
</dbReference>
<feature type="region of interest" description="Disordered" evidence="10">
    <location>
        <begin position="266"/>
        <end position="292"/>
    </location>
</feature>
<evidence type="ECO:0000313" key="13">
    <source>
        <dbReference type="Proteomes" id="UP001378188"/>
    </source>
</evidence>
<dbReference type="InterPro" id="IPR051536">
    <property type="entry name" value="UDG_Type-4/5"/>
</dbReference>
<keyword evidence="4" id="KW-0479">Metal-binding</keyword>
<dbReference type="NCBIfam" id="TIGR03915">
    <property type="entry name" value="SAM_7_link_chp"/>
    <property type="match status" value="1"/>
</dbReference>
<evidence type="ECO:0000259" key="11">
    <source>
        <dbReference type="SMART" id="SM00986"/>
    </source>
</evidence>
<dbReference type="InterPro" id="IPR023875">
    <property type="entry name" value="DNA_repair_put"/>
</dbReference>
<dbReference type="PANTHER" id="PTHR33693:SF9">
    <property type="entry name" value="TYPE-4 URACIL-DNA GLYCOSYLASE"/>
    <property type="match status" value="1"/>
</dbReference>
<evidence type="ECO:0000256" key="10">
    <source>
        <dbReference type="SAM" id="MobiDB-lite"/>
    </source>
</evidence>
<evidence type="ECO:0000256" key="7">
    <source>
        <dbReference type="ARBA" id="ARBA00023004"/>
    </source>
</evidence>
<dbReference type="InterPro" id="IPR005122">
    <property type="entry name" value="Uracil-DNA_glycosylase-like"/>
</dbReference>
<dbReference type="NCBIfam" id="TIGR03914">
    <property type="entry name" value="UDG_fam_dom"/>
    <property type="match status" value="1"/>
</dbReference>
<dbReference type="EMBL" id="JAZHOF010000005">
    <property type="protein sequence ID" value="MEJ8572466.1"/>
    <property type="molecule type" value="Genomic_DNA"/>
</dbReference>
<dbReference type="GO" id="GO:0006281">
    <property type="term" value="P:DNA repair"/>
    <property type="evidence" value="ECO:0007669"/>
    <property type="project" value="UniProtKB-KW"/>
</dbReference>
<dbReference type="SMART" id="SM00987">
    <property type="entry name" value="UreE_C"/>
    <property type="match status" value="1"/>
</dbReference>
<evidence type="ECO:0000256" key="6">
    <source>
        <dbReference type="ARBA" id="ARBA00022801"/>
    </source>
</evidence>
<keyword evidence="5" id="KW-0227">DNA damage</keyword>
<evidence type="ECO:0000256" key="1">
    <source>
        <dbReference type="ARBA" id="ARBA00006521"/>
    </source>
</evidence>
<dbReference type="GO" id="GO:0046872">
    <property type="term" value="F:metal ion binding"/>
    <property type="evidence" value="ECO:0007669"/>
    <property type="project" value="UniProtKB-KW"/>
</dbReference>
<proteinExistence type="inferred from homology"/>
<reference evidence="12 13" key="1">
    <citation type="submission" date="2024-02" db="EMBL/GenBank/DDBJ databases">
        <title>Genome analysis and characterization of Microbaculum marinisediminis sp. nov., isolated from marine sediment.</title>
        <authorList>
            <person name="Du Z.-J."/>
            <person name="Ye Y.-Q."/>
            <person name="Zhang Z.-R."/>
            <person name="Yuan S.-M."/>
            <person name="Zhang X.-Y."/>
        </authorList>
    </citation>
    <scope>NUCLEOTIDE SEQUENCE [LARGE SCALE GENOMIC DNA]</scope>
    <source>
        <strain evidence="12 13">SDUM1044001</strain>
    </source>
</reference>
<comment type="caution">
    <text evidence="12">The sequence shown here is derived from an EMBL/GenBank/DDBJ whole genome shotgun (WGS) entry which is preliminary data.</text>
</comment>
<dbReference type="Pfam" id="PF13566">
    <property type="entry name" value="DUF4130"/>
    <property type="match status" value="1"/>
</dbReference>
<evidence type="ECO:0000313" key="12">
    <source>
        <dbReference type="EMBL" id="MEJ8572466.1"/>
    </source>
</evidence>
<dbReference type="InterPro" id="IPR036895">
    <property type="entry name" value="Uracil-DNA_glycosylase-like_sf"/>
</dbReference>
<accession>A0AAW9RYF3</accession>
<organism evidence="12 13">
    <name type="scientific">Microbaculum marinum</name>
    <dbReference type="NCBI Taxonomy" id="1764581"/>
    <lineage>
        <taxon>Bacteria</taxon>
        <taxon>Pseudomonadati</taxon>
        <taxon>Pseudomonadota</taxon>
        <taxon>Alphaproteobacteria</taxon>
        <taxon>Hyphomicrobiales</taxon>
        <taxon>Tepidamorphaceae</taxon>
        <taxon>Microbaculum</taxon>
    </lineage>
</organism>
<dbReference type="CDD" id="cd10030">
    <property type="entry name" value="UDG-F4_TTUDGA_SPO1dp_like"/>
    <property type="match status" value="1"/>
</dbReference>
<evidence type="ECO:0000256" key="4">
    <source>
        <dbReference type="ARBA" id="ARBA00022723"/>
    </source>
</evidence>
<dbReference type="InterPro" id="IPR025404">
    <property type="entry name" value="DUF4130"/>
</dbReference>
<dbReference type="RefSeq" id="WP_340330167.1">
    <property type="nucleotide sequence ID" value="NZ_JAZHOF010000005.1"/>
</dbReference>
<protein>
    <recommendedName>
        <fullName evidence="2">Type-4 uracil-DNA glycosylase</fullName>
    </recommendedName>
</protein>
<keyword evidence="6" id="KW-0378">Hydrolase</keyword>
<name>A0AAW9RYF3_9HYPH</name>
<feature type="domain" description="Uracil-DNA glycosylase-like" evidence="11">
    <location>
        <begin position="319"/>
        <end position="479"/>
    </location>
</feature>
<evidence type="ECO:0000256" key="9">
    <source>
        <dbReference type="ARBA" id="ARBA00023204"/>
    </source>
</evidence>
<evidence type="ECO:0000256" key="8">
    <source>
        <dbReference type="ARBA" id="ARBA00023014"/>
    </source>
</evidence>
<dbReference type="SMART" id="SM00986">
    <property type="entry name" value="UDG"/>
    <property type="match status" value="1"/>
</dbReference>
<dbReference type="Gene3D" id="3.40.470.10">
    <property type="entry name" value="Uracil-DNA glycosylase-like domain"/>
    <property type="match status" value="1"/>
</dbReference>
<dbReference type="GO" id="GO:0097506">
    <property type="term" value="F:deaminated base DNA N-glycosylase activity"/>
    <property type="evidence" value="ECO:0007669"/>
    <property type="project" value="UniProtKB-ARBA"/>
</dbReference>
<dbReference type="Pfam" id="PF03167">
    <property type="entry name" value="UDG"/>
    <property type="match status" value="1"/>
</dbReference>
<dbReference type="Proteomes" id="UP001378188">
    <property type="component" value="Unassembled WGS sequence"/>
</dbReference>
<dbReference type="InterPro" id="IPR005273">
    <property type="entry name" value="Ura-DNA_glyco_family4"/>
</dbReference>
<keyword evidence="9" id="KW-0234">DNA repair</keyword>
<dbReference type="AlphaFoldDB" id="A0AAW9RYF3"/>
<keyword evidence="7" id="KW-0408">Iron</keyword>
<evidence type="ECO:0000256" key="3">
    <source>
        <dbReference type="ARBA" id="ARBA00022485"/>
    </source>
</evidence>
<gene>
    <name evidence="12" type="ORF">V3328_13330</name>
</gene>
<evidence type="ECO:0000256" key="2">
    <source>
        <dbReference type="ARBA" id="ARBA00019403"/>
    </source>
</evidence>
<dbReference type="NCBIfam" id="TIGR00758">
    <property type="entry name" value="UDG_fam4"/>
    <property type="match status" value="1"/>
</dbReference>
<evidence type="ECO:0000256" key="5">
    <source>
        <dbReference type="ARBA" id="ARBA00022763"/>
    </source>
</evidence>
<keyword evidence="8" id="KW-0411">Iron-sulfur</keyword>